<comment type="subcellular location">
    <subcellularLocation>
        <location evidence="1">Nucleus</location>
    </subcellularLocation>
</comment>
<evidence type="ECO:0000256" key="4">
    <source>
        <dbReference type="ARBA" id="ARBA00023187"/>
    </source>
</evidence>
<name>A0A183VAA8_TOXCA</name>
<comment type="similarity">
    <text evidence="6">Belongs to the PRP39 family.</text>
</comment>
<evidence type="ECO:0000313" key="9">
    <source>
        <dbReference type="WBParaSite" id="TCNE_0001767901-mRNA-1"/>
    </source>
</evidence>
<proteinExistence type="inferred from homology"/>
<dbReference type="WBParaSite" id="TCNE_0001767901-mRNA-1">
    <property type="protein sequence ID" value="TCNE_0001767901-mRNA-1"/>
    <property type="gene ID" value="TCNE_0001767901"/>
</dbReference>
<dbReference type="Pfam" id="PF23240">
    <property type="entry name" value="HAT_PRP39_N"/>
    <property type="match status" value="1"/>
</dbReference>
<keyword evidence="3" id="KW-0677">Repeat</keyword>
<gene>
    <name evidence="7" type="ORF">TCNE_LOCUS17677</name>
</gene>
<dbReference type="FunFam" id="1.25.40.10:FF:000091">
    <property type="entry name" value="Pre-mRNA-processing factor 39"/>
    <property type="match status" value="1"/>
</dbReference>
<dbReference type="InterPro" id="IPR003107">
    <property type="entry name" value="HAT"/>
</dbReference>
<dbReference type="InterPro" id="IPR011990">
    <property type="entry name" value="TPR-like_helical_dom_sf"/>
</dbReference>
<organism evidence="8 9">
    <name type="scientific">Toxocara canis</name>
    <name type="common">Canine roundworm</name>
    <dbReference type="NCBI Taxonomy" id="6265"/>
    <lineage>
        <taxon>Eukaryota</taxon>
        <taxon>Metazoa</taxon>
        <taxon>Ecdysozoa</taxon>
        <taxon>Nematoda</taxon>
        <taxon>Chromadorea</taxon>
        <taxon>Rhabditida</taxon>
        <taxon>Spirurina</taxon>
        <taxon>Ascaridomorpha</taxon>
        <taxon>Ascaridoidea</taxon>
        <taxon>Toxocaridae</taxon>
        <taxon>Toxocara</taxon>
    </lineage>
</organism>
<evidence type="ECO:0000256" key="1">
    <source>
        <dbReference type="ARBA" id="ARBA00004123"/>
    </source>
</evidence>
<keyword evidence="8" id="KW-1185">Reference proteome</keyword>
<dbReference type="GO" id="GO:0005685">
    <property type="term" value="C:U1 snRNP"/>
    <property type="evidence" value="ECO:0007669"/>
    <property type="project" value="TreeGrafter"/>
</dbReference>
<dbReference type="Gene3D" id="1.25.40.10">
    <property type="entry name" value="Tetratricopeptide repeat domain"/>
    <property type="match status" value="2"/>
</dbReference>
<keyword evidence="4" id="KW-0508">mRNA splicing</keyword>
<sequence>MDTLKKCWRPLKENPNDFDAWTRLLQCVEQLDETKAAREAYDEFLTRYPYCYGYWRKYAEMERRHKHYDRSVEVYERGVRAIELSVDLWLHYLSFVREVSQNQEGAIQKMRLIYDRAIEACGMEFRSDKLWEEYIGWELNNGETVHVGALYDRLLSTPTLLYSNHFDKYQAFVNSYEPDRVVSEDEYKEIFSKVEGELKKVVDGDLYLEEEFIDDSPPDFIPESGEEPPRKLIRRRKHCEEILHVMREEIVARRREKHLLNEQEVSRRWAFEESIKRPYFHVKPLERAQLRNWRAYLDFEIERRDLNRIIILFERCLIACAMYEEMWIKYARYLSGIGEVEHAREVYRRASEIHVPRKVNVHLAYSAFEEEHGNFEAANTILAEFDHKHPGCAIIHLRRIGLERRMAKRNAVNGAAPDYSSVISRFERLIQDPQTPRRLATFYALKLARFHAKTRNDRKLAEKILLDALTRDKDSTQLYLALIDLAYSAPTFDENAVLSAIDYALDSEHLSDEEKLRFSQRKLDFLEDLGTDIQKLVDGFF</sequence>
<dbReference type="PANTHER" id="PTHR17204">
    <property type="entry name" value="PRE-MRNA PROCESSING PROTEIN PRP39-RELATED"/>
    <property type="match status" value="1"/>
</dbReference>
<keyword evidence="5" id="KW-0539">Nucleus</keyword>
<dbReference type="InterPro" id="IPR059164">
    <property type="entry name" value="HAT_PRP39_C"/>
</dbReference>
<evidence type="ECO:0000256" key="3">
    <source>
        <dbReference type="ARBA" id="ARBA00022737"/>
    </source>
</evidence>
<dbReference type="SUPFAM" id="SSF48452">
    <property type="entry name" value="TPR-like"/>
    <property type="match status" value="2"/>
</dbReference>
<reference evidence="9" key="1">
    <citation type="submission" date="2016-06" db="UniProtKB">
        <authorList>
            <consortium name="WormBaseParasite"/>
        </authorList>
    </citation>
    <scope>IDENTIFICATION</scope>
</reference>
<accession>A0A183VAA8</accession>
<reference evidence="7 8" key="2">
    <citation type="submission" date="2018-11" db="EMBL/GenBank/DDBJ databases">
        <authorList>
            <consortium name="Pathogen Informatics"/>
        </authorList>
    </citation>
    <scope>NUCLEOTIDE SEQUENCE [LARGE SCALE GENOMIC DNA]</scope>
</reference>
<dbReference type="Proteomes" id="UP000050794">
    <property type="component" value="Unassembled WGS sequence"/>
</dbReference>
<dbReference type="PANTHER" id="PTHR17204:SF5">
    <property type="entry name" value="PRE-MRNA-PROCESSING FACTOR 39"/>
    <property type="match status" value="1"/>
</dbReference>
<protein>
    <submittedName>
        <fullName evidence="9">Pre-mRNA-processing factor 39</fullName>
    </submittedName>
</protein>
<evidence type="ECO:0000313" key="8">
    <source>
        <dbReference type="Proteomes" id="UP000050794"/>
    </source>
</evidence>
<dbReference type="Pfam" id="PF23241">
    <property type="entry name" value="HAT_PRP39_C"/>
    <property type="match status" value="1"/>
</dbReference>
<dbReference type="GO" id="GO:0030627">
    <property type="term" value="F:pre-mRNA 5'-splice site binding"/>
    <property type="evidence" value="ECO:0007669"/>
    <property type="project" value="TreeGrafter"/>
</dbReference>
<evidence type="ECO:0000256" key="2">
    <source>
        <dbReference type="ARBA" id="ARBA00022664"/>
    </source>
</evidence>
<dbReference type="AlphaFoldDB" id="A0A183VAA8"/>
<dbReference type="GO" id="GO:0071004">
    <property type="term" value="C:U2-type prespliceosome"/>
    <property type="evidence" value="ECO:0007669"/>
    <property type="project" value="TreeGrafter"/>
</dbReference>
<evidence type="ECO:0000313" key="7">
    <source>
        <dbReference type="EMBL" id="VDM48998.1"/>
    </source>
</evidence>
<evidence type="ECO:0000256" key="6">
    <source>
        <dbReference type="ARBA" id="ARBA00038019"/>
    </source>
</evidence>
<dbReference type="EMBL" id="UYWY01024676">
    <property type="protein sequence ID" value="VDM48998.1"/>
    <property type="molecule type" value="Genomic_DNA"/>
</dbReference>
<dbReference type="SMART" id="SM00386">
    <property type="entry name" value="HAT"/>
    <property type="match status" value="6"/>
</dbReference>
<dbReference type="GO" id="GO:0000243">
    <property type="term" value="C:commitment complex"/>
    <property type="evidence" value="ECO:0007669"/>
    <property type="project" value="TreeGrafter"/>
</dbReference>
<dbReference type="GO" id="GO:0000395">
    <property type="term" value="P:mRNA 5'-splice site recognition"/>
    <property type="evidence" value="ECO:0007669"/>
    <property type="project" value="TreeGrafter"/>
</dbReference>
<evidence type="ECO:0000256" key="5">
    <source>
        <dbReference type="ARBA" id="ARBA00023242"/>
    </source>
</evidence>
<keyword evidence="2" id="KW-0507">mRNA processing</keyword>